<feature type="active site" description="Proton acceptor" evidence="4">
    <location>
        <position position="12"/>
    </location>
</feature>
<reference evidence="7" key="1">
    <citation type="submission" date="2015-12" db="EMBL/GenBank/DDBJ databases">
        <title>De novo transcriptome assembly of four potential Pierce s Disease insect vectors from Arizona vineyards.</title>
        <authorList>
            <person name="Tassone E.E."/>
        </authorList>
    </citation>
    <scope>NUCLEOTIDE SEQUENCE</scope>
</reference>
<feature type="domain" description="DNA/RNA non-specific endonuclease/pyrophosphatase/phosphodiesterase" evidence="6">
    <location>
        <begin position="7"/>
        <end position="156"/>
    </location>
</feature>
<dbReference type="GO" id="GO:0004521">
    <property type="term" value="F:RNA endonuclease activity"/>
    <property type="evidence" value="ECO:0007669"/>
    <property type="project" value="TreeGrafter"/>
</dbReference>
<comment type="similarity">
    <text evidence="1">Belongs to the DNA/RNA non-specific endonuclease family.</text>
</comment>
<proteinExistence type="inferred from homology"/>
<evidence type="ECO:0000256" key="4">
    <source>
        <dbReference type="PIRSR" id="PIRSR640255-1"/>
    </source>
</evidence>
<keyword evidence="3" id="KW-0378">Hydrolase</keyword>
<dbReference type="Pfam" id="PF01223">
    <property type="entry name" value="Endonuclease_NS"/>
    <property type="match status" value="1"/>
</dbReference>
<evidence type="ECO:0000256" key="3">
    <source>
        <dbReference type="ARBA" id="ARBA00022759"/>
    </source>
</evidence>
<dbReference type="GO" id="GO:0005634">
    <property type="term" value="C:nucleus"/>
    <property type="evidence" value="ECO:0007669"/>
    <property type="project" value="TreeGrafter"/>
</dbReference>
<dbReference type="GO" id="GO:0046872">
    <property type="term" value="F:metal ion binding"/>
    <property type="evidence" value="ECO:0007669"/>
    <property type="project" value="UniProtKB-KW"/>
</dbReference>
<organism evidence="7">
    <name type="scientific">Clastoptera arizonana</name>
    <name type="common">Arizona spittle bug</name>
    <dbReference type="NCBI Taxonomy" id="38151"/>
    <lineage>
        <taxon>Eukaryota</taxon>
        <taxon>Metazoa</taxon>
        <taxon>Ecdysozoa</taxon>
        <taxon>Arthropoda</taxon>
        <taxon>Hexapoda</taxon>
        <taxon>Insecta</taxon>
        <taxon>Pterygota</taxon>
        <taxon>Neoptera</taxon>
        <taxon>Paraneoptera</taxon>
        <taxon>Hemiptera</taxon>
        <taxon>Auchenorrhyncha</taxon>
        <taxon>Cercopoidea</taxon>
        <taxon>Clastopteridae</taxon>
        <taxon>Clastoptera</taxon>
    </lineage>
</organism>
<evidence type="ECO:0000256" key="5">
    <source>
        <dbReference type="PIRSR" id="PIRSR640255-2"/>
    </source>
</evidence>
<dbReference type="SUPFAM" id="SSF54060">
    <property type="entry name" value="His-Me finger endonucleases"/>
    <property type="match status" value="1"/>
</dbReference>
<dbReference type="EMBL" id="GEDC01019258">
    <property type="protein sequence ID" value="JAS18040.1"/>
    <property type="molecule type" value="Transcribed_RNA"/>
</dbReference>
<dbReference type="InterPro" id="IPR001604">
    <property type="entry name" value="Endo_G_ENPP1-like_dom"/>
</dbReference>
<evidence type="ECO:0000256" key="1">
    <source>
        <dbReference type="ARBA" id="ARBA00010052"/>
    </source>
</evidence>
<dbReference type="InterPro" id="IPR044929">
    <property type="entry name" value="DNA/RNA_non-sp_Endonuclease_sf"/>
</dbReference>
<dbReference type="GO" id="GO:0006309">
    <property type="term" value="P:apoptotic DNA fragmentation"/>
    <property type="evidence" value="ECO:0007669"/>
    <property type="project" value="TreeGrafter"/>
</dbReference>
<dbReference type="GO" id="GO:0005743">
    <property type="term" value="C:mitochondrial inner membrane"/>
    <property type="evidence" value="ECO:0007669"/>
    <property type="project" value="TreeGrafter"/>
</dbReference>
<accession>A0A1B6CX44</accession>
<keyword evidence="2" id="KW-0540">Nuclease</keyword>
<name>A0A1B6CX44_9HEMI</name>
<dbReference type="InterPro" id="IPR044925">
    <property type="entry name" value="His-Me_finger_sf"/>
</dbReference>
<dbReference type="InterPro" id="IPR040255">
    <property type="entry name" value="Non-specific_endonuclease"/>
</dbReference>
<feature type="binding site" evidence="5">
    <location>
        <position position="42"/>
    </location>
    <ligand>
        <name>Mg(2+)</name>
        <dbReference type="ChEBI" id="CHEBI:18420"/>
        <note>catalytic</note>
    </ligand>
</feature>
<evidence type="ECO:0000313" key="7">
    <source>
        <dbReference type="EMBL" id="JAS18040.1"/>
    </source>
</evidence>
<protein>
    <recommendedName>
        <fullName evidence="6">DNA/RNA non-specific endonuclease/pyrophosphatase/phosphodiesterase domain-containing protein</fullName>
    </recommendedName>
</protein>
<evidence type="ECO:0000259" key="6">
    <source>
        <dbReference type="Pfam" id="PF01223"/>
    </source>
</evidence>
<gene>
    <name evidence="7" type="ORF">g.3943</name>
</gene>
<dbReference type="AlphaFoldDB" id="A0A1B6CX44"/>
<dbReference type="PANTHER" id="PTHR13966:SF17">
    <property type="entry name" value="ENDONUCLEASE-RELATED"/>
    <property type="match status" value="1"/>
</dbReference>
<dbReference type="PANTHER" id="PTHR13966">
    <property type="entry name" value="ENDONUCLEASE RELATED"/>
    <property type="match status" value="1"/>
</dbReference>
<dbReference type="GO" id="GO:0000014">
    <property type="term" value="F:single-stranded DNA endodeoxyribonuclease activity"/>
    <property type="evidence" value="ECO:0007669"/>
    <property type="project" value="TreeGrafter"/>
</dbReference>
<keyword evidence="3" id="KW-0255">Endonuclease</keyword>
<dbReference type="GO" id="GO:0003676">
    <property type="term" value="F:nucleic acid binding"/>
    <property type="evidence" value="ECO:0007669"/>
    <property type="project" value="InterPro"/>
</dbReference>
<sequence>MMTSKTFLSRGHLASAKDFLMGAWQSSSYIYINLIPQWQSINTGHWYKLEKAIRRLANLLQDDFIIVTGTHGVMSGINYNKEKTNLYLDPERKILPVPETLWKIVVNPINSSCIVFLMSNNPFEENPPNHLCDNVCDKFFWPKFFIYNWRGYMYCCTYRSFKKVIKYAPEFNCKRVLRNIPESDDPFQPI</sequence>
<keyword evidence="5" id="KW-0479">Metal-binding</keyword>
<dbReference type="Gene3D" id="3.40.570.10">
    <property type="entry name" value="Extracellular Endonuclease, subunit A"/>
    <property type="match status" value="1"/>
</dbReference>
<evidence type="ECO:0000256" key="2">
    <source>
        <dbReference type="ARBA" id="ARBA00022722"/>
    </source>
</evidence>